<evidence type="ECO:0000256" key="1">
    <source>
        <dbReference type="ARBA" id="ARBA00004141"/>
    </source>
</evidence>
<evidence type="ECO:0000256" key="6">
    <source>
        <dbReference type="ARBA" id="ARBA00029447"/>
    </source>
</evidence>
<dbReference type="PRINTS" id="PR00260">
    <property type="entry name" value="CHEMTRNSDUCR"/>
</dbReference>
<dbReference type="FunFam" id="1.10.287.950:FF:000001">
    <property type="entry name" value="Methyl-accepting chemotaxis sensory transducer"/>
    <property type="match status" value="1"/>
</dbReference>
<proteinExistence type="inferred from homology"/>
<keyword evidence="3 8" id="KW-1133">Transmembrane helix</keyword>
<dbReference type="Pfam" id="PF13675">
    <property type="entry name" value="PilJ"/>
    <property type="match status" value="1"/>
</dbReference>
<dbReference type="Pfam" id="PF00015">
    <property type="entry name" value="MCPsignal"/>
    <property type="match status" value="1"/>
</dbReference>
<dbReference type="InterPro" id="IPR004090">
    <property type="entry name" value="Chemotax_Me-accpt_rcpt"/>
</dbReference>
<dbReference type="KEGG" id="psa:PST_1597"/>
<dbReference type="SMART" id="SM00283">
    <property type="entry name" value="MA"/>
    <property type="match status" value="1"/>
</dbReference>
<feature type="transmembrane region" description="Helical" evidence="8">
    <location>
        <begin position="41"/>
        <end position="61"/>
    </location>
</feature>
<feature type="domain" description="HAMP" evidence="10">
    <location>
        <begin position="215"/>
        <end position="268"/>
    </location>
</feature>
<dbReference type="GO" id="GO:0016020">
    <property type="term" value="C:membrane"/>
    <property type="evidence" value="ECO:0007669"/>
    <property type="project" value="UniProtKB-SubCell"/>
</dbReference>
<dbReference type="PANTHER" id="PTHR32089:SF119">
    <property type="entry name" value="METHYL-ACCEPTING CHEMOTAXIS PROTEIN CTPL"/>
    <property type="match status" value="1"/>
</dbReference>
<dbReference type="HOGENOM" id="CLU_000445_107_27_6"/>
<dbReference type="EMBL" id="CP000304">
    <property type="protein sequence ID" value="ABP79282.1"/>
    <property type="molecule type" value="Genomic_DNA"/>
</dbReference>
<dbReference type="GO" id="GO:0007165">
    <property type="term" value="P:signal transduction"/>
    <property type="evidence" value="ECO:0007669"/>
    <property type="project" value="UniProtKB-KW"/>
</dbReference>
<keyword evidence="2 8" id="KW-0812">Transmembrane</keyword>
<keyword evidence="4 8" id="KW-0472">Membrane</keyword>
<dbReference type="InterPro" id="IPR029095">
    <property type="entry name" value="NarX-like_N"/>
</dbReference>
<organism evidence="11 12">
    <name type="scientific">Stutzerimonas stutzeri (strain A1501)</name>
    <name type="common">Pseudomonas stutzeri</name>
    <dbReference type="NCBI Taxonomy" id="379731"/>
    <lineage>
        <taxon>Bacteria</taxon>
        <taxon>Pseudomonadati</taxon>
        <taxon>Pseudomonadota</taxon>
        <taxon>Gammaproteobacteria</taxon>
        <taxon>Pseudomonadales</taxon>
        <taxon>Pseudomonadaceae</taxon>
        <taxon>Stutzerimonas</taxon>
    </lineage>
</organism>
<evidence type="ECO:0000313" key="12">
    <source>
        <dbReference type="Proteomes" id="UP000000233"/>
    </source>
</evidence>
<dbReference type="AlphaFoldDB" id="A4VJY1"/>
<keyword evidence="12" id="KW-1185">Reference proteome</keyword>
<dbReference type="Proteomes" id="UP000000233">
    <property type="component" value="Chromosome"/>
</dbReference>
<accession>A4VJY1</accession>
<dbReference type="eggNOG" id="COG0840">
    <property type="taxonomic scope" value="Bacteria"/>
</dbReference>
<dbReference type="PROSITE" id="PS50885">
    <property type="entry name" value="HAMP"/>
    <property type="match status" value="1"/>
</dbReference>
<evidence type="ECO:0000256" key="5">
    <source>
        <dbReference type="ARBA" id="ARBA00023224"/>
    </source>
</evidence>
<dbReference type="CDD" id="cd11386">
    <property type="entry name" value="MCP_signal"/>
    <property type="match status" value="1"/>
</dbReference>
<evidence type="ECO:0000313" key="11">
    <source>
        <dbReference type="EMBL" id="ABP79282.1"/>
    </source>
</evidence>
<evidence type="ECO:0000256" key="4">
    <source>
        <dbReference type="ARBA" id="ARBA00023136"/>
    </source>
</evidence>
<dbReference type="InterPro" id="IPR003660">
    <property type="entry name" value="HAMP_dom"/>
</dbReference>
<dbReference type="PANTHER" id="PTHR32089">
    <property type="entry name" value="METHYL-ACCEPTING CHEMOTAXIS PROTEIN MCPB"/>
    <property type="match status" value="1"/>
</dbReference>
<reference evidence="11 12" key="1">
    <citation type="journal article" date="2008" name="Proc. Natl. Acad. Sci. U.S.A.">
        <title>Nitrogen fixation island and rhizosphere competence traits in the genome of root-associated Pseudomonas stutzeri A1501.</title>
        <authorList>
            <person name="Yan Y."/>
            <person name="Yang J."/>
            <person name="Dou Y."/>
            <person name="Chen M."/>
            <person name="Ping S."/>
            <person name="Peng J."/>
            <person name="Lu W."/>
            <person name="Zhang W."/>
            <person name="Yao Z."/>
            <person name="Li H."/>
            <person name="Liu W."/>
            <person name="He S."/>
            <person name="Geng L."/>
            <person name="Zhang X."/>
            <person name="Yang F."/>
            <person name="Yu H."/>
            <person name="Zhan Y."/>
            <person name="Li D."/>
            <person name="Lin Z."/>
            <person name="Wang Y."/>
            <person name="Elmerich C."/>
            <person name="Lin M."/>
            <person name="Jin Q."/>
        </authorList>
    </citation>
    <scope>NUCLEOTIDE SEQUENCE [LARGE SCALE GENOMIC DNA]</scope>
    <source>
        <strain evidence="11 12">A1501</strain>
    </source>
</reference>
<dbReference type="GO" id="GO:0006935">
    <property type="term" value="P:chemotaxis"/>
    <property type="evidence" value="ECO:0007669"/>
    <property type="project" value="InterPro"/>
</dbReference>
<feature type="transmembrane region" description="Helical" evidence="8">
    <location>
        <begin position="192"/>
        <end position="218"/>
    </location>
</feature>
<name>A4VJY1_STUS1</name>
<keyword evidence="5 7" id="KW-0807">Transducer</keyword>
<evidence type="ECO:0000259" key="9">
    <source>
        <dbReference type="PROSITE" id="PS50111"/>
    </source>
</evidence>
<dbReference type="SMART" id="SM00304">
    <property type="entry name" value="HAMP"/>
    <property type="match status" value="2"/>
</dbReference>
<evidence type="ECO:0000259" key="10">
    <source>
        <dbReference type="PROSITE" id="PS50885"/>
    </source>
</evidence>
<dbReference type="GO" id="GO:0004888">
    <property type="term" value="F:transmembrane signaling receptor activity"/>
    <property type="evidence" value="ECO:0007669"/>
    <property type="project" value="InterPro"/>
</dbReference>
<comment type="subcellular location">
    <subcellularLocation>
        <location evidence="1">Membrane</location>
        <topology evidence="1">Multi-pass membrane protein</topology>
    </subcellularLocation>
</comment>
<protein>
    <submittedName>
        <fullName evidence="11">Methyl-accepting chemotaxis transducer</fullName>
    </submittedName>
</protein>
<sequence>MAAARSFLLFCSWNSFMTSTLANVIQSVLRGLGLRTINLQFFFSYSLIFLCAALTAGVLFMSSKDASQIDMAGAQRMLSQKMMKEALLAAQGIGSPADVDKTIQRFEQSHRLLLNGDSAQGIVRVELASAQPHLQRVDQIWQRYRPAVQALAAGQSADLKTLAGDSNDILAASNEVVSLISAQANRSASQQLWVALGSTLCILLLVVLGRIAGMNWLMLQIDELRGRLEKVSQGDFSAPLQVRHADDEMGRITLAYNSLLGQVGEMIRGVRQAADDADGQCKHMANLAGDSARNVEGQQAEIDQVATAMNEMLATSQEVARSTVEAANAADVAEQETNAGSAVMNESVGAIRTLSGHVDGLADVMQQLVLDSHEIGKVLNVISGIAEQTNLLALNAAIEAARAGEQGRGFAVVADEVRSLASRTQSSAKEVGVLVERLQSQASRAGQAMDASRQSSTITLTQIEAAQHALGQIVGAVQTIRGMTNQIATAAEEQSQVAEDMNKSLTRIAQVADQAASVTHDTAASGNTIMQSMNGLKTLTGRFRLQA</sequence>
<feature type="domain" description="Methyl-accepting transducer" evidence="9">
    <location>
        <begin position="273"/>
        <end position="509"/>
    </location>
</feature>
<dbReference type="InterPro" id="IPR004089">
    <property type="entry name" value="MCPsignal_dom"/>
</dbReference>
<dbReference type="Pfam" id="PF00672">
    <property type="entry name" value="HAMP"/>
    <property type="match status" value="1"/>
</dbReference>
<gene>
    <name evidence="11" type="ordered locus">PST_1597</name>
</gene>
<evidence type="ECO:0000256" key="7">
    <source>
        <dbReference type="PROSITE-ProRule" id="PRU00284"/>
    </source>
</evidence>
<dbReference type="PROSITE" id="PS50111">
    <property type="entry name" value="CHEMOTAXIS_TRANSDUC_2"/>
    <property type="match status" value="1"/>
</dbReference>
<evidence type="ECO:0000256" key="8">
    <source>
        <dbReference type="SAM" id="Phobius"/>
    </source>
</evidence>
<dbReference type="Gene3D" id="1.10.287.950">
    <property type="entry name" value="Methyl-accepting chemotaxis protein"/>
    <property type="match status" value="1"/>
</dbReference>
<comment type="similarity">
    <text evidence="6">Belongs to the methyl-accepting chemotaxis (MCP) protein family.</text>
</comment>
<evidence type="ECO:0000256" key="2">
    <source>
        <dbReference type="ARBA" id="ARBA00022692"/>
    </source>
</evidence>
<evidence type="ECO:0000256" key="3">
    <source>
        <dbReference type="ARBA" id="ARBA00022989"/>
    </source>
</evidence>
<dbReference type="SUPFAM" id="SSF58104">
    <property type="entry name" value="Methyl-accepting chemotaxis protein (MCP) signaling domain"/>
    <property type="match status" value="1"/>
</dbReference>